<comment type="caution">
    <text evidence="9">The sequence shown here is derived from an EMBL/GenBank/DDBJ whole genome shotgun (WGS) entry which is preliminary data.</text>
</comment>
<feature type="transmembrane region" description="Helical" evidence="8">
    <location>
        <begin position="56"/>
        <end position="72"/>
    </location>
</feature>
<evidence type="ECO:0000313" key="9">
    <source>
        <dbReference type="EMBL" id="MBJ7608563.1"/>
    </source>
</evidence>
<reference evidence="9 10" key="1">
    <citation type="submission" date="2020-10" db="EMBL/GenBank/DDBJ databases">
        <title>Ca. Dormibacterota MAGs.</title>
        <authorList>
            <person name="Montgomery K."/>
        </authorList>
    </citation>
    <scope>NUCLEOTIDE SEQUENCE [LARGE SCALE GENOMIC DNA]</scope>
    <source>
        <strain evidence="9">Mitchell_Peninsula_5</strain>
    </source>
</reference>
<dbReference type="InterPro" id="IPR018584">
    <property type="entry name" value="GT87"/>
</dbReference>
<keyword evidence="3" id="KW-0808">Transferase</keyword>
<evidence type="ECO:0000256" key="2">
    <source>
        <dbReference type="ARBA" id="ARBA00022475"/>
    </source>
</evidence>
<evidence type="ECO:0000256" key="4">
    <source>
        <dbReference type="ARBA" id="ARBA00022692"/>
    </source>
</evidence>
<protein>
    <submittedName>
        <fullName evidence="9">DUF2029 domain-containing protein</fullName>
    </submittedName>
</protein>
<keyword evidence="5 8" id="KW-1133">Transmembrane helix</keyword>
<comment type="similarity">
    <text evidence="7">Belongs to the glycosyltransferase 87 family.</text>
</comment>
<comment type="subcellular location">
    <subcellularLocation>
        <location evidence="1">Cell membrane</location>
        <topology evidence="1">Multi-pass membrane protein</topology>
    </subcellularLocation>
</comment>
<evidence type="ECO:0000313" key="10">
    <source>
        <dbReference type="Proteomes" id="UP000614410"/>
    </source>
</evidence>
<organism evidence="9 10">
    <name type="scientific">Candidatus Amunia macphersoniae</name>
    <dbReference type="NCBI Taxonomy" id="3127014"/>
    <lineage>
        <taxon>Bacteria</taxon>
        <taxon>Bacillati</taxon>
        <taxon>Candidatus Dormiibacterota</taxon>
        <taxon>Candidatus Dormibacteria</taxon>
        <taxon>Candidatus Aeolococcales</taxon>
        <taxon>Candidatus Aeolococcaceae</taxon>
        <taxon>Candidatus Amunia</taxon>
    </lineage>
</organism>
<accession>A0A934KBV3</accession>
<feature type="transmembrane region" description="Helical" evidence="8">
    <location>
        <begin position="395"/>
        <end position="415"/>
    </location>
</feature>
<keyword evidence="4 8" id="KW-0812">Transmembrane</keyword>
<gene>
    <name evidence="9" type="ORF">JF887_03905</name>
</gene>
<dbReference type="EMBL" id="JAEKNN010000018">
    <property type="protein sequence ID" value="MBJ7608563.1"/>
    <property type="molecule type" value="Genomic_DNA"/>
</dbReference>
<dbReference type="AlphaFoldDB" id="A0A934KBV3"/>
<sequence length="462" mass="49274">MTQSDSRLLSLIFLSFAVLVHFGYLTSAALFCAVLSAAFAIVSLSPRCWGPPPRRFVWPGLVILLAATTVLYNRRLQGAVFIETFAATAAAILLFLLVKHVAARILAVALAALATALGIATNLTWGFFDIDVFHLQQNAAQALLSGQNPYTPVAMGPQQVAQGVYKEIPLHLPYGPTVPILEAPLQWLGDIRILHILAAVAIAAAVLMLARRAGTLDRAAGVVMAFPLTVGMVLVSWIDIITMAGLAVWMVLFRSHPRIATVALVLALGTKPTALIALVPIFFWSVRARRQVLIAALVTALVLVPFAVATGFAQFYYDVLGLHIAGFPRYDSLTVNSMLDLLGLPVIPATVAAAIVCITTFLVLRRRPDTYGDLLAGTAIIVTVSFLLAKWAYFNYYYIAAVLLMLAIAGDNLALDSAEMIRPPALCSAAARGLRGRLGRGAGTGRVPGLALPGHEAHEPAA</sequence>
<dbReference type="Pfam" id="PF09594">
    <property type="entry name" value="GT87"/>
    <property type="match status" value="1"/>
</dbReference>
<feature type="transmembrane region" description="Helical" evidence="8">
    <location>
        <begin position="371"/>
        <end position="389"/>
    </location>
</feature>
<keyword evidence="6 8" id="KW-0472">Membrane</keyword>
<feature type="transmembrane region" description="Helical" evidence="8">
    <location>
        <begin position="78"/>
        <end position="98"/>
    </location>
</feature>
<dbReference type="GO" id="GO:0016758">
    <property type="term" value="F:hexosyltransferase activity"/>
    <property type="evidence" value="ECO:0007669"/>
    <property type="project" value="InterPro"/>
</dbReference>
<evidence type="ECO:0000256" key="5">
    <source>
        <dbReference type="ARBA" id="ARBA00022989"/>
    </source>
</evidence>
<evidence type="ECO:0000256" key="1">
    <source>
        <dbReference type="ARBA" id="ARBA00004651"/>
    </source>
</evidence>
<feature type="transmembrane region" description="Helical" evidence="8">
    <location>
        <begin position="337"/>
        <end position="364"/>
    </location>
</feature>
<name>A0A934KBV3_9BACT</name>
<feature type="transmembrane region" description="Helical" evidence="8">
    <location>
        <begin position="222"/>
        <end position="253"/>
    </location>
</feature>
<feature type="transmembrane region" description="Helical" evidence="8">
    <location>
        <begin position="259"/>
        <end position="285"/>
    </location>
</feature>
<feature type="transmembrane region" description="Helical" evidence="8">
    <location>
        <begin position="191"/>
        <end position="210"/>
    </location>
</feature>
<feature type="transmembrane region" description="Helical" evidence="8">
    <location>
        <begin position="12"/>
        <end position="44"/>
    </location>
</feature>
<dbReference type="Proteomes" id="UP000614410">
    <property type="component" value="Unassembled WGS sequence"/>
</dbReference>
<dbReference type="GO" id="GO:0005886">
    <property type="term" value="C:plasma membrane"/>
    <property type="evidence" value="ECO:0007669"/>
    <property type="project" value="UniProtKB-SubCell"/>
</dbReference>
<evidence type="ECO:0000256" key="3">
    <source>
        <dbReference type="ARBA" id="ARBA00022679"/>
    </source>
</evidence>
<feature type="transmembrane region" description="Helical" evidence="8">
    <location>
        <begin position="105"/>
        <end position="128"/>
    </location>
</feature>
<evidence type="ECO:0000256" key="8">
    <source>
        <dbReference type="SAM" id="Phobius"/>
    </source>
</evidence>
<feature type="transmembrane region" description="Helical" evidence="8">
    <location>
        <begin position="292"/>
        <end position="317"/>
    </location>
</feature>
<evidence type="ECO:0000256" key="6">
    <source>
        <dbReference type="ARBA" id="ARBA00023136"/>
    </source>
</evidence>
<keyword evidence="2" id="KW-1003">Cell membrane</keyword>
<proteinExistence type="inferred from homology"/>
<evidence type="ECO:0000256" key="7">
    <source>
        <dbReference type="ARBA" id="ARBA00024033"/>
    </source>
</evidence>